<protein>
    <submittedName>
        <fullName evidence="1">Uncharacterized protein</fullName>
    </submittedName>
</protein>
<sequence length="77" mass="9019">MIDILKNQPKNEMKLKDLALHNLGLEERDILSSDVSKKELWNEMLKIMIEVKRNSLVDSKYLKGYDGVQTIIFLKNK</sequence>
<evidence type="ECO:0000313" key="1">
    <source>
        <dbReference type="EMBL" id="BDG69673.1"/>
    </source>
</evidence>
<dbReference type="RefSeq" id="WP_220426116.1">
    <property type="nucleotide sequence ID" value="NZ_AP025635.1"/>
</dbReference>
<keyword evidence="2" id="KW-1185">Reference proteome</keyword>
<reference evidence="1 2" key="1">
    <citation type="submission" date="2022-03" db="EMBL/GenBank/DDBJ databases">
        <title>Complete genome sequence of Enterococcus innesii DB-1.</title>
        <authorList>
            <person name="Fukuda D."/>
            <person name="Nolasco-Hipolito C."/>
        </authorList>
    </citation>
    <scope>NUCLEOTIDE SEQUENCE [LARGE SCALE GENOMIC DNA]</scope>
    <source>
        <strain evidence="1 2">DB-1</strain>
    </source>
</reference>
<gene>
    <name evidence="1" type="ORF">ENLAB_32370</name>
</gene>
<dbReference type="EMBL" id="AP025635">
    <property type="protein sequence ID" value="BDG69673.1"/>
    <property type="molecule type" value="Genomic_DNA"/>
</dbReference>
<accession>A0ABM7XWX1</accession>
<dbReference type="Proteomes" id="UP000831692">
    <property type="component" value="Chromosome"/>
</dbReference>
<proteinExistence type="predicted"/>
<dbReference type="GeneID" id="83459260"/>
<organism evidence="1 2">
    <name type="scientific">Enterococcus innesii</name>
    <dbReference type="NCBI Taxonomy" id="2839759"/>
    <lineage>
        <taxon>Bacteria</taxon>
        <taxon>Bacillati</taxon>
        <taxon>Bacillota</taxon>
        <taxon>Bacilli</taxon>
        <taxon>Lactobacillales</taxon>
        <taxon>Enterococcaceae</taxon>
        <taxon>Enterococcus</taxon>
    </lineage>
</organism>
<evidence type="ECO:0000313" key="2">
    <source>
        <dbReference type="Proteomes" id="UP000831692"/>
    </source>
</evidence>
<name>A0ABM7XWX1_9ENTE</name>